<dbReference type="Proteomes" id="UP001652621">
    <property type="component" value="Unplaced"/>
</dbReference>
<feature type="transmembrane region" description="Helical" evidence="10">
    <location>
        <begin position="277"/>
        <end position="304"/>
    </location>
</feature>
<keyword evidence="2" id="KW-1003">Cell membrane</keyword>
<evidence type="ECO:0000256" key="7">
    <source>
        <dbReference type="ARBA" id="ARBA00023136"/>
    </source>
</evidence>
<feature type="transmembrane region" description="Helical" evidence="10">
    <location>
        <begin position="12"/>
        <end position="29"/>
    </location>
</feature>
<reference evidence="12" key="1">
    <citation type="submission" date="2025-08" db="UniProtKB">
        <authorList>
            <consortium name="RefSeq"/>
        </authorList>
    </citation>
    <scope>IDENTIFICATION</scope>
    <source>
        <strain evidence="12">Aabys</strain>
        <tissue evidence="12">Whole body</tissue>
    </source>
</reference>
<keyword evidence="9 10" id="KW-0807">Transducer</keyword>
<evidence type="ECO:0000313" key="12">
    <source>
        <dbReference type="RefSeq" id="XP_058985009.1"/>
    </source>
</evidence>
<keyword evidence="7 10" id="KW-0472">Membrane</keyword>
<comment type="caution">
    <text evidence="10">Lacks conserved residue(s) required for the propagation of feature annotation.</text>
</comment>
<keyword evidence="4 10" id="KW-0812">Transmembrane</keyword>
<evidence type="ECO:0000256" key="10">
    <source>
        <dbReference type="RuleBase" id="RU351113"/>
    </source>
</evidence>
<feature type="transmembrane region" description="Helical" evidence="10">
    <location>
        <begin position="131"/>
        <end position="157"/>
    </location>
</feature>
<comment type="similarity">
    <text evidence="10">Belongs to the insect chemoreceptor superfamily. Heteromeric odorant receptor channel (TC 1.A.69) family.</text>
</comment>
<evidence type="ECO:0000313" key="11">
    <source>
        <dbReference type="Proteomes" id="UP001652621"/>
    </source>
</evidence>
<dbReference type="GeneID" id="131805628"/>
<sequence length="401" mass="46528">MAKTVAQSYDKTILFIKISSAVCGANVLNPAYRMNILTWIVIVCINLYYVFTGYTLYVNIYVEKDWPNVLQVLCYLGSAVQGYCKLLNAIHNKESLRFLDQELREIYLEYDQKHADYRYCLKTTIDRANKFIKFMIIFQILISGSLIGVAPFYRLVFNQRIFVMQFLLPGVDPSTEYGYFVMNCMHCICIIFGSFGNFAADLFFFVVVSHVPMFKDILTCKFHDLNDLLEEEVADNENNNNNNRIKDVREDFRSLLIDIFKWHQRYLRFIAIVKENYFWVLLVEMGTVALSLASTLFCLILGTWPGGQSYLAYCFIMLYIYCGLGTVVEVTNDGFIDSCYTEIIWYKLPVSQRKMLRMMLMMAQNTDGLTIGSVIPLSMNTGLQLTKTIYTMTMMLINFLE</sequence>
<evidence type="ECO:0000256" key="9">
    <source>
        <dbReference type="ARBA" id="ARBA00023224"/>
    </source>
</evidence>
<feature type="transmembrane region" description="Helical" evidence="10">
    <location>
        <begin position="177"/>
        <end position="208"/>
    </location>
</feature>
<keyword evidence="3 10" id="KW-0716">Sensory transduction</keyword>
<keyword evidence="5 10" id="KW-0552">Olfaction</keyword>
<accession>A0ABM3VGT9</accession>
<dbReference type="PANTHER" id="PTHR21137:SF35">
    <property type="entry name" value="ODORANT RECEPTOR 19A-RELATED"/>
    <property type="match status" value="1"/>
</dbReference>
<evidence type="ECO:0000256" key="6">
    <source>
        <dbReference type="ARBA" id="ARBA00022989"/>
    </source>
</evidence>
<evidence type="ECO:0000256" key="5">
    <source>
        <dbReference type="ARBA" id="ARBA00022725"/>
    </source>
</evidence>
<dbReference type="InterPro" id="IPR004117">
    <property type="entry name" value="7tm6_olfct_rcpt"/>
</dbReference>
<keyword evidence="6 10" id="KW-1133">Transmembrane helix</keyword>
<feature type="transmembrane region" description="Helical" evidence="10">
    <location>
        <begin position="310"/>
        <end position="328"/>
    </location>
</feature>
<evidence type="ECO:0000256" key="8">
    <source>
        <dbReference type="ARBA" id="ARBA00023170"/>
    </source>
</evidence>
<proteinExistence type="inferred from homology"/>
<protein>
    <recommendedName>
        <fullName evidence="10">Odorant receptor</fullName>
    </recommendedName>
</protein>
<dbReference type="Pfam" id="PF02949">
    <property type="entry name" value="7tm_6"/>
    <property type="match status" value="1"/>
</dbReference>
<dbReference type="PANTHER" id="PTHR21137">
    <property type="entry name" value="ODORANT RECEPTOR"/>
    <property type="match status" value="1"/>
</dbReference>
<dbReference type="RefSeq" id="XP_058985009.1">
    <property type="nucleotide sequence ID" value="XM_059129026.1"/>
</dbReference>
<evidence type="ECO:0000256" key="4">
    <source>
        <dbReference type="ARBA" id="ARBA00022692"/>
    </source>
</evidence>
<keyword evidence="11" id="KW-1185">Reference proteome</keyword>
<gene>
    <name evidence="12" type="primary">LOC131805628</name>
</gene>
<evidence type="ECO:0000256" key="2">
    <source>
        <dbReference type="ARBA" id="ARBA00022475"/>
    </source>
</evidence>
<keyword evidence="8 10" id="KW-0675">Receptor</keyword>
<organism evidence="11 12">
    <name type="scientific">Musca domestica</name>
    <name type="common">House fly</name>
    <dbReference type="NCBI Taxonomy" id="7370"/>
    <lineage>
        <taxon>Eukaryota</taxon>
        <taxon>Metazoa</taxon>
        <taxon>Ecdysozoa</taxon>
        <taxon>Arthropoda</taxon>
        <taxon>Hexapoda</taxon>
        <taxon>Insecta</taxon>
        <taxon>Pterygota</taxon>
        <taxon>Neoptera</taxon>
        <taxon>Endopterygota</taxon>
        <taxon>Diptera</taxon>
        <taxon>Brachycera</taxon>
        <taxon>Muscomorpha</taxon>
        <taxon>Muscoidea</taxon>
        <taxon>Muscidae</taxon>
        <taxon>Musca</taxon>
    </lineage>
</organism>
<feature type="transmembrane region" description="Helical" evidence="10">
    <location>
        <begin position="36"/>
        <end position="57"/>
    </location>
</feature>
<name>A0ABM3VGT9_MUSDO</name>
<evidence type="ECO:0000256" key="1">
    <source>
        <dbReference type="ARBA" id="ARBA00004651"/>
    </source>
</evidence>
<comment type="subcellular location">
    <subcellularLocation>
        <location evidence="1 10">Cell membrane</location>
        <topology evidence="1 10">Multi-pass membrane protein</topology>
    </subcellularLocation>
</comment>
<evidence type="ECO:0000256" key="3">
    <source>
        <dbReference type="ARBA" id="ARBA00022606"/>
    </source>
</evidence>